<dbReference type="GO" id="GO:0004252">
    <property type="term" value="F:serine-type endopeptidase activity"/>
    <property type="evidence" value="ECO:0007669"/>
    <property type="project" value="InterPro"/>
</dbReference>
<comment type="caution">
    <text evidence="2">The sequence shown here is derived from an EMBL/GenBank/DDBJ whole genome shotgun (WGS) entry which is preliminary data.</text>
</comment>
<dbReference type="InterPro" id="IPR001254">
    <property type="entry name" value="Trypsin_dom"/>
</dbReference>
<name>L0WDF7_9GAMM</name>
<protein>
    <recommendedName>
        <fullName evidence="1">Peptidase S1 domain-containing protein</fullName>
    </recommendedName>
</protein>
<dbReference type="InterPro" id="IPR009003">
    <property type="entry name" value="Peptidase_S1_PA"/>
</dbReference>
<accession>L0WDF7</accession>
<dbReference type="Pfam" id="PF00089">
    <property type="entry name" value="Trypsin"/>
    <property type="match status" value="1"/>
</dbReference>
<proteinExistence type="predicted"/>
<gene>
    <name evidence="2" type="ORF">A11A3_12048</name>
</gene>
<dbReference type="AlphaFoldDB" id="L0WDF7"/>
<sequence>MPQTSSLLHDVSRIKVHPSYDSQSENNDIALLKLEDAVDTSQPGIMNRHQFTR</sequence>
<feature type="domain" description="Peptidase S1" evidence="1">
    <location>
        <begin position="7"/>
        <end position="42"/>
    </location>
</feature>
<dbReference type="Proteomes" id="UP000010164">
    <property type="component" value="Unassembled WGS sequence"/>
</dbReference>
<dbReference type="GO" id="GO:0006508">
    <property type="term" value="P:proteolysis"/>
    <property type="evidence" value="ECO:0007669"/>
    <property type="project" value="InterPro"/>
</dbReference>
<reference evidence="2 3" key="1">
    <citation type="journal article" date="2012" name="J. Bacteriol.">
        <title>Genome Sequence of the Alkane-Degrading Bacterium Alcanivorax hongdengensis Type Strain A-11-3.</title>
        <authorList>
            <person name="Lai Q."/>
            <person name="Shao Z."/>
        </authorList>
    </citation>
    <scope>NUCLEOTIDE SEQUENCE [LARGE SCALE GENOMIC DNA]</scope>
    <source>
        <strain evidence="2 3">A-11-3</strain>
    </source>
</reference>
<evidence type="ECO:0000313" key="3">
    <source>
        <dbReference type="Proteomes" id="UP000010164"/>
    </source>
</evidence>
<keyword evidence="3" id="KW-1185">Reference proteome</keyword>
<organism evidence="2 3">
    <name type="scientific">Alcanivorax hongdengensis A-11-3</name>
    <dbReference type="NCBI Taxonomy" id="1177179"/>
    <lineage>
        <taxon>Bacteria</taxon>
        <taxon>Pseudomonadati</taxon>
        <taxon>Pseudomonadota</taxon>
        <taxon>Gammaproteobacteria</taxon>
        <taxon>Oceanospirillales</taxon>
        <taxon>Alcanivoracaceae</taxon>
        <taxon>Alcanivorax</taxon>
    </lineage>
</organism>
<dbReference type="SUPFAM" id="SSF50494">
    <property type="entry name" value="Trypsin-like serine proteases"/>
    <property type="match status" value="1"/>
</dbReference>
<evidence type="ECO:0000259" key="1">
    <source>
        <dbReference type="Pfam" id="PF00089"/>
    </source>
</evidence>
<dbReference type="EMBL" id="AMRJ01000019">
    <property type="protein sequence ID" value="EKF73810.1"/>
    <property type="molecule type" value="Genomic_DNA"/>
</dbReference>
<feature type="non-terminal residue" evidence="2">
    <location>
        <position position="53"/>
    </location>
</feature>
<dbReference type="Gene3D" id="2.40.10.10">
    <property type="entry name" value="Trypsin-like serine proteases"/>
    <property type="match status" value="1"/>
</dbReference>
<evidence type="ECO:0000313" key="2">
    <source>
        <dbReference type="EMBL" id="EKF73810.1"/>
    </source>
</evidence>
<dbReference type="InterPro" id="IPR043504">
    <property type="entry name" value="Peptidase_S1_PA_chymotrypsin"/>
</dbReference>